<dbReference type="OrthoDB" id="10010517at2759"/>
<accession>A0A433SKE3</accession>
<name>A0A433SKE3_ELYCH</name>
<feature type="transmembrane region" description="Helical" evidence="6">
    <location>
        <begin position="43"/>
        <end position="61"/>
    </location>
</feature>
<comment type="caution">
    <text evidence="7">The sequence shown here is derived from an EMBL/GenBank/DDBJ whole genome shotgun (WGS) entry which is preliminary data.</text>
</comment>
<dbReference type="GO" id="GO:0055120">
    <property type="term" value="C:striated muscle dense body"/>
    <property type="evidence" value="ECO:0007669"/>
    <property type="project" value="TreeGrafter"/>
</dbReference>
<evidence type="ECO:0000256" key="1">
    <source>
        <dbReference type="ARBA" id="ARBA00004141"/>
    </source>
</evidence>
<dbReference type="Pfam" id="PF05978">
    <property type="entry name" value="UNC-93"/>
    <property type="match status" value="1"/>
</dbReference>
<evidence type="ECO:0000256" key="2">
    <source>
        <dbReference type="ARBA" id="ARBA00009172"/>
    </source>
</evidence>
<keyword evidence="5 6" id="KW-0472">Membrane</keyword>
<dbReference type="InterPro" id="IPR036259">
    <property type="entry name" value="MFS_trans_sf"/>
</dbReference>
<dbReference type="SUPFAM" id="SSF103473">
    <property type="entry name" value="MFS general substrate transporter"/>
    <property type="match status" value="1"/>
</dbReference>
<feature type="transmembrane region" description="Helical" evidence="6">
    <location>
        <begin position="273"/>
        <end position="292"/>
    </location>
</feature>
<keyword evidence="8" id="KW-1185">Reference proteome</keyword>
<evidence type="ECO:0008006" key="9">
    <source>
        <dbReference type="Google" id="ProtNLM"/>
    </source>
</evidence>
<feature type="transmembrane region" description="Helical" evidence="6">
    <location>
        <begin position="12"/>
        <end position="36"/>
    </location>
</feature>
<dbReference type="GO" id="GO:0005886">
    <property type="term" value="C:plasma membrane"/>
    <property type="evidence" value="ECO:0007669"/>
    <property type="project" value="TreeGrafter"/>
</dbReference>
<sequence>QSLQSTLHPAGGLGVTSLAVVYGTTVISCLAAPWLINRLTTKWTVVIAFSTYAGYFAASFYPQRALILPLSVLLGALAGPMWSAQATYVTTLALTYAQHRRIVFESEDVINQFMGVFFGFFRCSQIWGNLISTLILARNETAGSEIDDAGVSFSLGLGANQTLLSSATTSVAASVSDTTKHLLLATYLGCVLLAAVIVVTLLDQIHKGKTEADPEFSQTSLELSLATARMLKDTKCLLLMPMVLFLGLEQGFMFSDFTKAYVNCAMGLHNIGPILICFGTVSAISSIAIGCISRHIKRFAFMAAGATFNGGLLIVLCLWRPVKQDVPNFYVVSACMGLCDAIWQTQTYTLFGVLFSHKQEAAFASYRMFHAGGCAVAFGYSYFLCVQTKVFILAGSLVVSLALYTVIEMKVQLQSQHIGDIVAL</sequence>
<feature type="transmembrane region" description="Helical" evidence="6">
    <location>
        <begin position="366"/>
        <end position="384"/>
    </location>
</feature>
<reference evidence="7 8" key="1">
    <citation type="submission" date="2019-01" db="EMBL/GenBank/DDBJ databases">
        <title>A draft genome assembly of the solar-powered sea slug Elysia chlorotica.</title>
        <authorList>
            <person name="Cai H."/>
            <person name="Li Q."/>
            <person name="Fang X."/>
            <person name="Li J."/>
            <person name="Curtis N.E."/>
            <person name="Altenburger A."/>
            <person name="Shibata T."/>
            <person name="Feng M."/>
            <person name="Maeda T."/>
            <person name="Schwartz J.A."/>
            <person name="Shigenobu S."/>
            <person name="Lundholm N."/>
            <person name="Nishiyama T."/>
            <person name="Yang H."/>
            <person name="Hasebe M."/>
            <person name="Li S."/>
            <person name="Pierce S.K."/>
            <person name="Wang J."/>
        </authorList>
    </citation>
    <scope>NUCLEOTIDE SEQUENCE [LARGE SCALE GENOMIC DNA]</scope>
    <source>
        <strain evidence="7">EC2010</strain>
        <tissue evidence="7">Whole organism of an adult</tissue>
    </source>
</reference>
<feature type="transmembrane region" description="Helical" evidence="6">
    <location>
        <begin position="390"/>
        <end position="407"/>
    </location>
</feature>
<dbReference type="PANTHER" id="PTHR19444:SF11">
    <property type="entry name" value="UNC93-LIKE PROTEIN"/>
    <property type="match status" value="1"/>
</dbReference>
<dbReference type="STRING" id="188477.A0A433SKE3"/>
<dbReference type="EMBL" id="RQTK01001626">
    <property type="protein sequence ID" value="RUS69595.1"/>
    <property type="molecule type" value="Genomic_DNA"/>
</dbReference>
<dbReference type="InterPro" id="IPR010291">
    <property type="entry name" value="Ion_channel_UNC-93"/>
</dbReference>
<keyword evidence="3 6" id="KW-0812">Transmembrane</keyword>
<dbReference type="PANTHER" id="PTHR19444">
    <property type="entry name" value="UNC-93 RELATED"/>
    <property type="match status" value="1"/>
</dbReference>
<protein>
    <recommendedName>
        <fullName evidence="9">UNC93-like protein</fullName>
    </recommendedName>
</protein>
<comment type="similarity">
    <text evidence="2">Belongs to the unc-93 family.</text>
</comment>
<dbReference type="Gene3D" id="1.20.1250.20">
    <property type="entry name" value="MFS general substrate transporter like domains"/>
    <property type="match status" value="1"/>
</dbReference>
<feature type="transmembrane region" description="Helical" evidence="6">
    <location>
        <begin position="236"/>
        <end position="253"/>
    </location>
</feature>
<organism evidence="7 8">
    <name type="scientific">Elysia chlorotica</name>
    <name type="common">Eastern emerald elysia</name>
    <name type="synonym">Sea slug</name>
    <dbReference type="NCBI Taxonomy" id="188477"/>
    <lineage>
        <taxon>Eukaryota</taxon>
        <taxon>Metazoa</taxon>
        <taxon>Spiralia</taxon>
        <taxon>Lophotrochozoa</taxon>
        <taxon>Mollusca</taxon>
        <taxon>Gastropoda</taxon>
        <taxon>Heterobranchia</taxon>
        <taxon>Euthyneura</taxon>
        <taxon>Panpulmonata</taxon>
        <taxon>Sacoglossa</taxon>
        <taxon>Placobranchoidea</taxon>
        <taxon>Plakobranchidae</taxon>
        <taxon>Elysia</taxon>
    </lineage>
</organism>
<feature type="transmembrane region" description="Helical" evidence="6">
    <location>
        <begin position="109"/>
        <end position="128"/>
    </location>
</feature>
<evidence type="ECO:0000256" key="4">
    <source>
        <dbReference type="ARBA" id="ARBA00022989"/>
    </source>
</evidence>
<feature type="non-terminal residue" evidence="7">
    <location>
        <position position="1"/>
    </location>
</feature>
<evidence type="ECO:0000256" key="5">
    <source>
        <dbReference type="ARBA" id="ARBA00023136"/>
    </source>
</evidence>
<dbReference type="GO" id="GO:0043266">
    <property type="term" value="P:regulation of potassium ion transport"/>
    <property type="evidence" value="ECO:0007669"/>
    <property type="project" value="TreeGrafter"/>
</dbReference>
<feature type="transmembrane region" description="Helical" evidence="6">
    <location>
        <begin position="67"/>
        <end position="97"/>
    </location>
</feature>
<dbReference type="GO" id="GO:0015459">
    <property type="term" value="F:potassium channel regulator activity"/>
    <property type="evidence" value="ECO:0007669"/>
    <property type="project" value="TreeGrafter"/>
</dbReference>
<comment type="subcellular location">
    <subcellularLocation>
        <location evidence="1">Membrane</location>
        <topology evidence="1">Multi-pass membrane protein</topology>
    </subcellularLocation>
</comment>
<evidence type="ECO:0000313" key="7">
    <source>
        <dbReference type="EMBL" id="RUS69595.1"/>
    </source>
</evidence>
<evidence type="ECO:0000256" key="6">
    <source>
        <dbReference type="SAM" id="Phobius"/>
    </source>
</evidence>
<evidence type="ECO:0000313" key="8">
    <source>
        <dbReference type="Proteomes" id="UP000271974"/>
    </source>
</evidence>
<keyword evidence="4 6" id="KW-1133">Transmembrane helix</keyword>
<feature type="transmembrane region" description="Helical" evidence="6">
    <location>
        <begin position="299"/>
        <end position="322"/>
    </location>
</feature>
<feature type="transmembrane region" description="Helical" evidence="6">
    <location>
        <begin position="182"/>
        <end position="202"/>
    </location>
</feature>
<proteinExistence type="inferred from homology"/>
<dbReference type="InterPro" id="IPR051951">
    <property type="entry name" value="UNC-93_regulatory"/>
</dbReference>
<dbReference type="AlphaFoldDB" id="A0A433SKE3"/>
<dbReference type="Proteomes" id="UP000271974">
    <property type="component" value="Unassembled WGS sequence"/>
</dbReference>
<dbReference type="GO" id="GO:0006937">
    <property type="term" value="P:regulation of muscle contraction"/>
    <property type="evidence" value="ECO:0007669"/>
    <property type="project" value="TreeGrafter"/>
</dbReference>
<gene>
    <name evidence="7" type="ORF">EGW08_022644</name>
</gene>
<evidence type="ECO:0000256" key="3">
    <source>
        <dbReference type="ARBA" id="ARBA00022692"/>
    </source>
</evidence>